<dbReference type="PANTHER" id="PTHR43128:SF16">
    <property type="entry name" value="L-LACTATE DEHYDROGENASE"/>
    <property type="match status" value="1"/>
</dbReference>
<dbReference type="SMR" id="A0A543Q3E3"/>
<evidence type="ECO:0000259" key="8">
    <source>
        <dbReference type="Pfam" id="PF02866"/>
    </source>
</evidence>
<comment type="similarity">
    <text evidence="6">Belongs to the LDH/MDH superfamily.</text>
</comment>
<sequence length="355" mass="38914">MDISIIGANGSTGKHIASRILLERLLLPTDRLQLVGRKGGSSANALYGFRQDLKDAFAEHCPIIDIALHPEEVVADIIVMAAGSTIQAHNDPHKAPPSRDELAVYNQQITIPYAEALAQYGHGHEVVIVVTNPVELIVEIFSQRYDRHRIIGMGAYQDSLRFRREVARSLNVSREAVRAMVLGEHGDGIVPLWSSITVQGFSDNETICAIRKVRSSTSSRDFPETLIRMRNDIIKIAQSGDIAEAFRIFDTLPPDIRIMIGPFLTLFAGAKTDIATANASVDLIKSMLSGKDTVIAAQVSLANEFLQVNGPIGAPVVISPKGWDAVYPTTLSEGEQQLFLQSAQSIQEKLKRWIV</sequence>
<evidence type="ECO:0000256" key="6">
    <source>
        <dbReference type="RuleBase" id="RU003369"/>
    </source>
</evidence>
<proteinExistence type="inferred from homology"/>
<dbReference type="GO" id="GO:0004459">
    <property type="term" value="F:L-lactate dehydrogenase (NAD+) activity"/>
    <property type="evidence" value="ECO:0007669"/>
    <property type="project" value="TreeGrafter"/>
</dbReference>
<evidence type="ECO:0000256" key="1">
    <source>
        <dbReference type="ARBA" id="ARBA00003966"/>
    </source>
</evidence>
<dbReference type="GO" id="GO:0030060">
    <property type="term" value="F:L-malate dehydrogenase (NAD+) activity"/>
    <property type="evidence" value="ECO:0007669"/>
    <property type="project" value="UniProtKB-EC"/>
</dbReference>
<dbReference type="RefSeq" id="WP_142086724.1">
    <property type="nucleotide sequence ID" value="NZ_SZUV01000001.1"/>
</dbReference>
<protein>
    <submittedName>
        <fullName evidence="9">Malate dehydrogenase</fullName>
        <ecNumber evidence="9">1.1.1.37</ecNumber>
    </submittedName>
</protein>
<feature type="binding site" evidence="5">
    <location>
        <position position="106"/>
    </location>
    <ligand>
        <name>NAD(+)</name>
        <dbReference type="ChEBI" id="CHEBI:57540"/>
    </ligand>
</feature>
<dbReference type="GO" id="GO:0006089">
    <property type="term" value="P:lactate metabolic process"/>
    <property type="evidence" value="ECO:0007669"/>
    <property type="project" value="TreeGrafter"/>
</dbReference>
<dbReference type="AlphaFoldDB" id="A0A543Q3E3"/>
<evidence type="ECO:0000256" key="2">
    <source>
        <dbReference type="ARBA" id="ARBA00023002"/>
    </source>
</evidence>
<dbReference type="PANTHER" id="PTHR43128">
    <property type="entry name" value="L-2-HYDROXYCARBOXYLATE DEHYDROGENASE (NAD(P)(+))"/>
    <property type="match status" value="1"/>
</dbReference>
<dbReference type="InterPro" id="IPR015955">
    <property type="entry name" value="Lactate_DH/Glyco_Ohase_4_C"/>
</dbReference>
<dbReference type="InterPro" id="IPR022383">
    <property type="entry name" value="Lactate/malate_DH_C"/>
</dbReference>
<dbReference type="Gene3D" id="3.40.50.720">
    <property type="entry name" value="NAD(P)-binding Rossmann-like Domain"/>
    <property type="match status" value="1"/>
</dbReference>
<keyword evidence="2 6" id="KW-0560">Oxidoreductase</keyword>
<organism evidence="9 10">
    <name type="scientific">Acidithiobacillus thiooxidans ATCC 19377</name>
    <dbReference type="NCBI Taxonomy" id="637390"/>
    <lineage>
        <taxon>Bacteria</taxon>
        <taxon>Pseudomonadati</taxon>
        <taxon>Pseudomonadota</taxon>
        <taxon>Acidithiobacillia</taxon>
        <taxon>Acidithiobacillales</taxon>
        <taxon>Acidithiobacillaceae</taxon>
        <taxon>Acidithiobacillus</taxon>
    </lineage>
</organism>
<keyword evidence="3 5" id="KW-0520">NAD</keyword>
<gene>
    <name evidence="9" type="primary">mdh</name>
    <name evidence="9" type="ORF">DLNHIDIE_00714</name>
</gene>
<name>A0A543Q3E3_ACITH</name>
<evidence type="ECO:0000313" key="9">
    <source>
        <dbReference type="EMBL" id="TQN50857.1"/>
    </source>
</evidence>
<dbReference type="SUPFAM" id="SSF51735">
    <property type="entry name" value="NAD(P)-binding Rossmann-fold domains"/>
    <property type="match status" value="1"/>
</dbReference>
<evidence type="ECO:0000256" key="5">
    <source>
        <dbReference type="PIRSR" id="PIRSR000102-3"/>
    </source>
</evidence>
<dbReference type="Proteomes" id="UP000315403">
    <property type="component" value="Unassembled WGS sequence"/>
</dbReference>
<dbReference type="SUPFAM" id="SSF56327">
    <property type="entry name" value="LDH C-terminal domain-like"/>
    <property type="match status" value="1"/>
</dbReference>
<dbReference type="EC" id="1.1.1.37" evidence="9"/>
<dbReference type="InterPro" id="IPR036291">
    <property type="entry name" value="NAD(P)-bd_dom_sf"/>
</dbReference>
<dbReference type="PIRSF" id="PIRSF000102">
    <property type="entry name" value="Lac_mal_DH"/>
    <property type="match status" value="1"/>
</dbReference>
<dbReference type="InterPro" id="IPR001557">
    <property type="entry name" value="L-lactate/malate_DH"/>
</dbReference>
<feature type="domain" description="Lactate/malate dehydrogenase C-terminal" evidence="8">
    <location>
        <begin position="158"/>
        <end position="203"/>
    </location>
</feature>
<evidence type="ECO:0000259" key="7">
    <source>
        <dbReference type="Pfam" id="PF00056"/>
    </source>
</evidence>
<feature type="active site" description="Proton acceptor" evidence="4">
    <location>
        <position position="185"/>
    </location>
</feature>
<dbReference type="EMBL" id="SZUV01000001">
    <property type="protein sequence ID" value="TQN50857.1"/>
    <property type="molecule type" value="Genomic_DNA"/>
</dbReference>
<feature type="binding site" evidence="5">
    <location>
        <begin position="130"/>
        <end position="132"/>
    </location>
    <ligand>
        <name>NAD(+)</name>
        <dbReference type="ChEBI" id="CHEBI:57540"/>
    </ligand>
</feature>
<evidence type="ECO:0000256" key="3">
    <source>
        <dbReference type="ARBA" id="ARBA00023027"/>
    </source>
</evidence>
<dbReference type="Pfam" id="PF00056">
    <property type="entry name" value="Ldh_1_N"/>
    <property type="match status" value="1"/>
</dbReference>
<dbReference type="InterPro" id="IPR001236">
    <property type="entry name" value="Lactate/malate_DH_N"/>
</dbReference>
<comment type="caution">
    <text evidence="9">The sequence shown here is derived from an EMBL/GenBank/DDBJ whole genome shotgun (WGS) entry which is preliminary data.</text>
</comment>
<evidence type="ECO:0000313" key="10">
    <source>
        <dbReference type="Proteomes" id="UP000315403"/>
    </source>
</evidence>
<evidence type="ECO:0000256" key="4">
    <source>
        <dbReference type="PIRSR" id="PIRSR000102-1"/>
    </source>
</evidence>
<reference evidence="9 10" key="1">
    <citation type="submission" date="2019-03" db="EMBL/GenBank/DDBJ databases">
        <title>New insights into Acidothiobacillus thiooxidans sulfur metabolism through coupled gene expression, solution geochemistry, microscopy and spectroscopy analyses.</title>
        <authorList>
            <person name="Camacho D."/>
            <person name="Frazao R."/>
            <person name="Fouillen A."/>
            <person name="Nanci A."/>
            <person name="Lang B.F."/>
            <person name="Apte S.C."/>
            <person name="Baron C."/>
            <person name="Warren L.A."/>
        </authorList>
    </citation>
    <scope>NUCLEOTIDE SEQUENCE [LARGE SCALE GENOMIC DNA]</scope>
    <source>
        <strain evidence="9 10">ATCC 19377</strain>
    </source>
</reference>
<feature type="domain" description="Lactate/malate dehydrogenase N-terminal" evidence="7">
    <location>
        <begin position="3"/>
        <end position="152"/>
    </location>
</feature>
<dbReference type="Gene3D" id="3.90.110.10">
    <property type="entry name" value="Lactate dehydrogenase/glycoside hydrolase, family 4, C-terminal"/>
    <property type="match status" value="1"/>
</dbReference>
<comment type="function">
    <text evidence="1">Catalyzes the reversible oxidation of malate to oxaloacetate.</text>
</comment>
<feature type="binding site" evidence="5">
    <location>
        <begin position="7"/>
        <end position="13"/>
    </location>
    <ligand>
        <name>NAD(+)</name>
        <dbReference type="ChEBI" id="CHEBI:57540"/>
    </ligand>
</feature>
<accession>A0A543Q3E3</accession>
<dbReference type="Pfam" id="PF02866">
    <property type="entry name" value="Ldh_1_C"/>
    <property type="match status" value="1"/>
</dbReference>